<keyword evidence="1" id="KW-0812">Transmembrane</keyword>
<gene>
    <name evidence="2" type="ORF">A2W52_00790</name>
</gene>
<sequence length="153" mass="16611">MSFPFRKKFISLVVCFSLVIPFPVYAVFDFGGWVLNTPGAPGSYMSAFAIPAPIYGVDSFVYPPCINGVAEVDILQAAGVPQPPILLQAIGYYTFSKGPARHPGQQVLGKYLPVMVCIANFWVWVDCGFSLCPVVIPLPFFLAPLIIFNGSSI</sequence>
<accession>A0A1G2MEG1</accession>
<name>A0A1G2MEG1_9BACT</name>
<keyword evidence="1" id="KW-0472">Membrane</keyword>
<keyword evidence="1" id="KW-1133">Transmembrane helix</keyword>
<proteinExistence type="predicted"/>
<evidence type="ECO:0000313" key="2">
    <source>
        <dbReference type="EMBL" id="OHA22300.1"/>
    </source>
</evidence>
<dbReference type="EMBL" id="MHRJ01000027">
    <property type="protein sequence ID" value="OHA22300.1"/>
    <property type="molecule type" value="Genomic_DNA"/>
</dbReference>
<evidence type="ECO:0000313" key="3">
    <source>
        <dbReference type="Proteomes" id="UP000176493"/>
    </source>
</evidence>
<dbReference type="AlphaFoldDB" id="A0A1G2MEG1"/>
<dbReference type="Proteomes" id="UP000176493">
    <property type="component" value="Unassembled WGS sequence"/>
</dbReference>
<comment type="caution">
    <text evidence="2">The sequence shown here is derived from an EMBL/GenBank/DDBJ whole genome shotgun (WGS) entry which is preliminary data.</text>
</comment>
<feature type="transmembrane region" description="Helical" evidence="1">
    <location>
        <begin position="121"/>
        <end position="148"/>
    </location>
</feature>
<protein>
    <submittedName>
        <fullName evidence="2">Uncharacterized protein</fullName>
    </submittedName>
</protein>
<organism evidence="2 3">
    <name type="scientific">Candidatus Taylorbacteria bacterium RIFCSPHIGHO2_02_49_25</name>
    <dbReference type="NCBI Taxonomy" id="1802305"/>
    <lineage>
        <taxon>Bacteria</taxon>
        <taxon>Candidatus Tayloriibacteriota</taxon>
    </lineage>
</organism>
<reference evidence="2 3" key="1">
    <citation type="journal article" date="2016" name="Nat. Commun.">
        <title>Thousands of microbial genomes shed light on interconnected biogeochemical processes in an aquifer system.</title>
        <authorList>
            <person name="Anantharaman K."/>
            <person name="Brown C.T."/>
            <person name="Hug L.A."/>
            <person name="Sharon I."/>
            <person name="Castelle C.J."/>
            <person name="Probst A.J."/>
            <person name="Thomas B.C."/>
            <person name="Singh A."/>
            <person name="Wilkins M.J."/>
            <person name="Karaoz U."/>
            <person name="Brodie E.L."/>
            <person name="Williams K.H."/>
            <person name="Hubbard S.S."/>
            <person name="Banfield J.F."/>
        </authorList>
    </citation>
    <scope>NUCLEOTIDE SEQUENCE [LARGE SCALE GENOMIC DNA]</scope>
</reference>
<evidence type="ECO:0000256" key="1">
    <source>
        <dbReference type="SAM" id="Phobius"/>
    </source>
</evidence>